<proteinExistence type="predicted"/>
<feature type="compositionally biased region" description="Basic and acidic residues" evidence="1">
    <location>
        <begin position="76"/>
        <end position="87"/>
    </location>
</feature>
<reference evidence="2 3" key="2">
    <citation type="journal article" date="2013" name="Plant Cell Physiol.">
        <title>Rice Annotation Project Database (RAP-DB): an integrative and interactive database for rice genomics.</title>
        <authorList>
            <person name="Sakai H."/>
            <person name="Lee S.S."/>
            <person name="Tanaka T."/>
            <person name="Numa H."/>
            <person name="Kim J."/>
            <person name="Kawahara Y."/>
            <person name="Wakimoto H."/>
            <person name="Yang C.C."/>
            <person name="Iwamoto M."/>
            <person name="Abe T."/>
            <person name="Yamada Y."/>
            <person name="Muto A."/>
            <person name="Inokuchi H."/>
            <person name="Ikemura T."/>
            <person name="Matsumoto T."/>
            <person name="Sasaki T."/>
            <person name="Itoh T."/>
        </authorList>
    </citation>
    <scope>NUCLEOTIDE SEQUENCE [LARGE SCALE GENOMIC DNA]</scope>
    <source>
        <strain evidence="3">cv. Nipponbare</strain>
    </source>
</reference>
<sequence length="87" mass="9882">MSHVPLEELPAVSAAWRALQLCRRCLFLGAAGESAPQRRKASRNSARLLEWSRWGSDLHAHRTRHSGWPIALSTGQKDHQGTRRTWD</sequence>
<dbReference type="AlphaFoldDB" id="A0A0P0VIC9"/>
<dbReference type="EMBL" id="AP014958">
    <property type="protein sequence ID" value="BAS78382.1"/>
    <property type="molecule type" value="Genomic_DNA"/>
</dbReference>
<dbReference type="Proteomes" id="UP000059680">
    <property type="component" value="Chromosome 2"/>
</dbReference>
<dbReference type="PaxDb" id="39947-A0A0P0VIC9"/>
<feature type="region of interest" description="Disordered" evidence="1">
    <location>
        <begin position="68"/>
        <end position="87"/>
    </location>
</feature>
<evidence type="ECO:0000313" key="2">
    <source>
        <dbReference type="EMBL" id="BAS78382.1"/>
    </source>
</evidence>
<gene>
    <name evidence="2" type="ordered locus">Os02g0321701</name>
    <name evidence="2" type="ORF">OSNPB_020321701</name>
</gene>
<name>A0A0P0VIC9_ORYSJ</name>
<organism evidence="2 3">
    <name type="scientific">Oryza sativa subsp. japonica</name>
    <name type="common">Rice</name>
    <dbReference type="NCBI Taxonomy" id="39947"/>
    <lineage>
        <taxon>Eukaryota</taxon>
        <taxon>Viridiplantae</taxon>
        <taxon>Streptophyta</taxon>
        <taxon>Embryophyta</taxon>
        <taxon>Tracheophyta</taxon>
        <taxon>Spermatophyta</taxon>
        <taxon>Magnoliopsida</taxon>
        <taxon>Liliopsida</taxon>
        <taxon>Poales</taxon>
        <taxon>Poaceae</taxon>
        <taxon>BOP clade</taxon>
        <taxon>Oryzoideae</taxon>
        <taxon>Oryzeae</taxon>
        <taxon>Oryzinae</taxon>
        <taxon>Oryza</taxon>
        <taxon>Oryza sativa</taxon>
    </lineage>
</organism>
<protein>
    <submittedName>
        <fullName evidence="2">Os02g0321701 protein</fullName>
    </submittedName>
</protein>
<evidence type="ECO:0000256" key="1">
    <source>
        <dbReference type="SAM" id="MobiDB-lite"/>
    </source>
</evidence>
<evidence type="ECO:0000313" key="3">
    <source>
        <dbReference type="Proteomes" id="UP000059680"/>
    </source>
</evidence>
<reference evidence="3" key="1">
    <citation type="journal article" date="2005" name="Nature">
        <title>The map-based sequence of the rice genome.</title>
        <authorList>
            <consortium name="International rice genome sequencing project (IRGSP)"/>
            <person name="Matsumoto T."/>
            <person name="Wu J."/>
            <person name="Kanamori H."/>
            <person name="Katayose Y."/>
            <person name="Fujisawa M."/>
            <person name="Namiki N."/>
            <person name="Mizuno H."/>
            <person name="Yamamoto K."/>
            <person name="Antonio B.A."/>
            <person name="Baba T."/>
            <person name="Sakata K."/>
            <person name="Nagamura Y."/>
            <person name="Aoki H."/>
            <person name="Arikawa K."/>
            <person name="Arita K."/>
            <person name="Bito T."/>
            <person name="Chiden Y."/>
            <person name="Fujitsuka N."/>
            <person name="Fukunaka R."/>
            <person name="Hamada M."/>
            <person name="Harada C."/>
            <person name="Hayashi A."/>
            <person name="Hijishita S."/>
            <person name="Honda M."/>
            <person name="Hosokawa S."/>
            <person name="Ichikawa Y."/>
            <person name="Idonuma A."/>
            <person name="Iijima M."/>
            <person name="Ikeda M."/>
            <person name="Ikeno M."/>
            <person name="Ito K."/>
            <person name="Ito S."/>
            <person name="Ito T."/>
            <person name="Ito Y."/>
            <person name="Ito Y."/>
            <person name="Iwabuchi A."/>
            <person name="Kamiya K."/>
            <person name="Karasawa W."/>
            <person name="Kurita K."/>
            <person name="Katagiri S."/>
            <person name="Kikuta A."/>
            <person name="Kobayashi H."/>
            <person name="Kobayashi N."/>
            <person name="Machita K."/>
            <person name="Maehara T."/>
            <person name="Masukawa M."/>
            <person name="Mizubayashi T."/>
            <person name="Mukai Y."/>
            <person name="Nagasaki H."/>
            <person name="Nagata Y."/>
            <person name="Naito S."/>
            <person name="Nakashima M."/>
            <person name="Nakama Y."/>
            <person name="Nakamichi Y."/>
            <person name="Nakamura M."/>
            <person name="Meguro A."/>
            <person name="Negishi M."/>
            <person name="Ohta I."/>
            <person name="Ohta T."/>
            <person name="Okamoto M."/>
            <person name="Ono N."/>
            <person name="Saji S."/>
            <person name="Sakaguchi M."/>
            <person name="Sakai K."/>
            <person name="Shibata M."/>
            <person name="Shimokawa T."/>
            <person name="Song J."/>
            <person name="Takazaki Y."/>
            <person name="Terasawa K."/>
            <person name="Tsugane M."/>
            <person name="Tsuji K."/>
            <person name="Ueda S."/>
            <person name="Waki K."/>
            <person name="Yamagata H."/>
            <person name="Yamamoto M."/>
            <person name="Yamamoto S."/>
            <person name="Yamane H."/>
            <person name="Yoshiki S."/>
            <person name="Yoshihara R."/>
            <person name="Yukawa K."/>
            <person name="Zhong H."/>
            <person name="Yano M."/>
            <person name="Yuan Q."/>
            <person name="Ouyang S."/>
            <person name="Liu J."/>
            <person name="Jones K.M."/>
            <person name="Gansberger K."/>
            <person name="Moffat K."/>
            <person name="Hill J."/>
            <person name="Bera J."/>
            <person name="Fadrosh D."/>
            <person name="Jin S."/>
            <person name="Johri S."/>
            <person name="Kim M."/>
            <person name="Overton L."/>
            <person name="Reardon M."/>
            <person name="Tsitrin T."/>
            <person name="Vuong H."/>
            <person name="Weaver B."/>
            <person name="Ciecko A."/>
            <person name="Tallon L."/>
            <person name="Jackson J."/>
            <person name="Pai G."/>
            <person name="Aken S.V."/>
            <person name="Utterback T."/>
            <person name="Reidmuller S."/>
            <person name="Feldblyum T."/>
            <person name="Hsiao J."/>
            <person name="Zismann V."/>
            <person name="Iobst S."/>
            <person name="de Vazeille A.R."/>
            <person name="Buell C.R."/>
            <person name="Ying K."/>
            <person name="Li Y."/>
            <person name="Lu T."/>
            <person name="Huang Y."/>
            <person name="Zhao Q."/>
            <person name="Feng Q."/>
            <person name="Zhang L."/>
            <person name="Zhu J."/>
            <person name="Weng Q."/>
            <person name="Mu J."/>
            <person name="Lu Y."/>
            <person name="Fan D."/>
            <person name="Liu Y."/>
            <person name="Guan J."/>
            <person name="Zhang Y."/>
            <person name="Yu S."/>
            <person name="Liu X."/>
            <person name="Zhang Y."/>
            <person name="Hong G."/>
            <person name="Han B."/>
            <person name="Choisne N."/>
            <person name="Demange N."/>
            <person name="Orjeda G."/>
            <person name="Samain S."/>
            <person name="Cattolico L."/>
            <person name="Pelletier E."/>
            <person name="Couloux A."/>
            <person name="Segurens B."/>
            <person name="Wincker P."/>
            <person name="D'Hont A."/>
            <person name="Scarpelli C."/>
            <person name="Weissenbach J."/>
            <person name="Salanoubat M."/>
            <person name="Quetier F."/>
            <person name="Yu Y."/>
            <person name="Kim H.R."/>
            <person name="Rambo T."/>
            <person name="Currie J."/>
            <person name="Collura K."/>
            <person name="Luo M."/>
            <person name="Yang T."/>
            <person name="Ammiraju J.S.S."/>
            <person name="Engler F."/>
            <person name="Soderlund C."/>
            <person name="Wing R.A."/>
            <person name="Palmer L.E."/>
            <person name="de la Bastide M."/>
            <person name="Spiegel L."/>
            <person name="Nascimento L."/>
            <person name="Zutavern T."/>
            <person name="O'Shaughnessy A."/>
            <person name="Dike S."/>
            <person name="Dedhia N."/>
            <person name="Preston R."/>
            <person name="Balija V."/>
            <person name="McCombie W.R."/>
            <person name="Chow T."/>
            <person name="Chen H."/>
            <person name="Chung M."/>
            <person name="Chen C."/>
            <person name="Shaw J."/>
            <person name="Wu H."/>
            <person name="Hsiao K."/>
            <person name="Chao Y."/>
            <person name="Chu M."/>
            <person name="Cheng C."/>
            <person name="Hour A."/>
            <person name="Lee P."/>
            <person name="Lin S."/>
            <person name="Lin Y."/>
            <person name="Liou J."/>
            <person name="Liu S."/>
            <person name="Hsing Y."/>
            <person name="Raghuvanshi S."/>
            <person name="Mohanty A."/>
            <person name="Bharti A.K."/>
            <person name="Gaur A."/>
            <person name="Gupta V."/>
            <person name="Kumar D."/>
            <person name="Ravi V."/>
            <person name="Vij S."/>
            <person name="Kapur A."/>
            <person name="Khurana P."/>
            <person name="Khurana P."/>
            <person name="Khurana J.P."/>
            <person name="Tyagi A.K."/>
            <person name="Gaikwad K."/>
            <person name="Singh A."/>
            <person name="Dalal V."/>
            <person name="Srivastava S."/>
            <person name="Dixit A."/>
            <person name="Pal A.K."/>
            <person name="Ghazi I.A."/>
            <person name="Yadav M."/>
            <person name="Pandit A."/>
            <person name="Bhargava A."/>
            <person name="Sureshbabu K."/>
            <person name="Batra K."/>
            <person name="Sharma T.R."/>
            <person name="Mohapatra T."/>
            <person name="Singh N.K."/>
            <person name="Messing J."/>
            <person name="Nelson A.B."/>
            <person name="Fuks G."/>
            <person name="Kavchok S."/>
            <person name="Keizer G."/>
            <person name="Linton E."/>
            <person name="Llaca V."/>
            <person name="Song R."/>
            <person name="Tanyolac B."/>
            <person name="Young S."/>
            <person name="Ho-Il K."/>
            <person name="Hahn J.H."/>
            <person name="Sangsakoo G."/>
            <person name="Vanavichit A."/>
            <person name="de Mattos Luiz.A.T."/>
            <person name="Zimmer P.D."/>
            <person name="Malone G."/>
            <person name="Dellagostin O."/>
            <person name="de Oliveira A.C."/>
            <person name="Bevan M."/>
            <person name="Bancroft I."/>
            <person name="Minx P."/>
            <person name="Cordum H."/>
            <person name="Wilson R."/>
            <person name="Cheng Z."/>
            <person name="Jin W."/>
            <person name="Jiang J."/>
            <person name="Leong S.A."/>
            <person name="Iwama H."/>
            <person name="Gojobori T."/>
            <person name="Itoh T."/>
            <person name="Niimura Y."/>
            <person name="Fujii Y."/>
            <person name="Habara T."/>
            <person name="Sakai H."/>
            <person name="Sato Y."/>
            <person name="Wilson G."/>
            <person name="Kumar K."/>
            <person name="McCouch S."/>
            <person name="Juretic N."/>
            <person name="Hoen D."/>
            <person name="Wright S."/>
            <person name="Bruskiewich R."/>
            <person name="Bureau T."/>
            <person name="Miyao A."/>
            <person name="Hirochika H."/>
            <person name="Nishikawa T."/>
            <person name="Kadowaki K."/>
            <person name="Sugiura M."/>
            <person name="Burr B."/>
            <person name="Sasaki T."/>
        </authorList>
    </citation>
    <scope>NUCLEOTIDE SEQUENCE [LARGE SCALE GENOMIC DNA]</scope>
    <source>
        <strain evidence="3">cv. Nipponbare</strain>
    </source>
</reference>
<dbReference type="InParanoid" id="A0A0P0VIC9"/>
<accession>A0A0P0VIC9</accession>
<reference evidence="2 3" key="3">
    <citation type="journal article" date="2013" name="Rice">
        <title>Improvement of the Oryza sativa Nipponbare reference genome using next generation sequence and optical map data.</title>
        <authorList>
            <person name="Kawahara Y."/>
            <person name="de la Bastide M."/>
            <person name="Hamilton J.P."/>
            <person name="Kanamori H."/>
            <person name="McCombie W.R."/>
            <person name="Ouyang S."/>
            <person name="Schwartz D.C."/>
            <person name="Tanaka T."/>
            <person name="Wu J."/>
            <person name="Zhou S."/>
            <person name="Childs K.L."/>
            <person name="Davidson R.M."/>
            <person name="Lin H."/>
            <person name="Quesada-Ocampo L."/>
            <person name="Vaillancourt B."/>
            <person name="Sakai H."/>
            <person name="Lee S.S."/>
            <person name="Kim J."/>
            <person name="Numa H."/>
            <person name="Itoh T."/>
            <person name="Buell C.R."/>
            <person name="Matsumoto T."/>
        </authorList>
    </citation>
    <scope>NUCLEOTIDE SEQUENCE [LARGE SCALE GENOMIC DNA]</scope>
    <source>
        <strain evidence="3">cv. Nipponbare</strain>
    </source>
</reference>
<keyword evidence="3" id="KW-1185">Reference proteome</keyword>